<dbReference type="KEGG" id="aef:GEV26_08585"/>
<sequence length="489" mass="54282">MRTRHVSSIGRARRLRTGALAVAVVAGAGLLVGPAGPGQATEEAISAVRVSIADESAAWKPSSNARVKNLRPHSPAAALQLKARRATGVRSVWMRSPVSTGAAMTASSTVRATARLQTSQPGRRLTFRVQEIVAGRVVASRSTTLKPGSRSWRHVGVTLRTTRSGSHLRLVTEAKRLRGGQHVRATDIRVAVTRPHVGGPACEDIDYSQPDQGVETFREDFDGSSIDRSRWRVRDNTFLNQDKAWITKDAVSVQDGHLDIRGRRLPDGEHKQNKNALYPANVERDYSTGYVDTMDGAGYGNAAADRFGQKYGHFEIRAWVPSEPTMSRGIWPAFWLRADHKAGEIDPMESYGGPTIRSFDPSSSYEWNSWADTAEGSMTGITKRQTHGRADVGADKIWQGWHTYGVNWSPRCLRYLYDGRTVGIVDFDAPGTASYFRESSFDDTFHIRLNMQVGSSYWGWPDAEHTRDDFSYKVDWVRVHQGKDLLADR</sequence>
<dbReference type="CDD" id="cd08023">
    <property type="entry name" value="GH16_laminarinase_like"/>
    <property type="match status" value="1"/>
</dbReference>
<evidence type="ECO:0000259" key="2">
    <source>
        <dbReference type="PROSITE" id="PS51762"/>
    </source>
</evidence>
<dbReference type="Gene3D" id="2.60.120.200">
    <property type="match status" value="1"/>
</dbReference>
<keyword evidence="3" id="KW-0378">Hydrolase</keyword>
<dbReference type="PROSITE" id="PS51762">
    <property type="entry name" value="GH16_2"/>
    <property type="match status" value="1"/>
</dbReference>
<dbReference type="InterPro" id="IPR013320">
    <property type="entry name" value="ConA-like_dom_sf"/>
</dbReference>
<dbReference type="PANTHER" id="PTHR10963">
    <property type="entry name" value="GLYCOSYL HYDROLASE-RELATED"/>
    <property type="match status" value="1"/>
</dbReference>
<feature type="domain" description="GH16" evidence="2">
    <location>
        <begin position="205"/>
        <end position="485"/>
    </location>
</feature>
<evidence type="ECO:0000313" key="4">
    <source>
        <dbReference type="Proteomes" id="UP000392064"/>
    </source>
</evidence>
<dbReference type="Proteomes" id="UP000392064">
    <property type="component" value="Chromosome"/>
</dbReference>
<dbReference type="InterPro" id="IPR000757">
    <property type="entry name" value="Beta-glucanase-like"/>
</dbReference>
<organism evidence="3 4">
    <name type="scientific">Aeromicrobium yanjiei</name>
    <dbReference type="NCBI Taxonomy" id="2662028"/>
    <lineage>
        <taxon>Bacteria</taxon>
        <taxon>Bacillati</taxon>
        <taxon>Actinomycetota</taxon>
        <taxon>Actinomycetes</taxon>
        <taxon>Propionibacteriales</taxon>
        <taxon>Nocardioidaceae</taxon>
        <taxon>Aeromicrobium</taxon>
    </lineage>
</organism>
<evidence type="ECO:0000256" key="1">
    <source>
        <dbReference type="ARBA" id="ARBA00006865"/>
    </source>
</evidence>
<dbReference type="Pfam" id="PF00722">
    <property type="entry name" value="Glyco_hydro_16"/>
    <property type="match status" value="1"/>
</dbReference>
<name>A0A5Q2MIB9_9ACTN</name>
<dbReference type="InterPro" id="IPR050546">
    <property type="entry name" value="Glycosyl_Hydrlase_16"/>
</dbReference>
<dbReference type="AlphaFoldDB" id="A0A5Q2MIB9"/>
<gene>
    <name evidence="3" type="ORF">GEV26_08585</name>
</gene>
<dbReference type="GO" id="GO:0004553">
    <property type="term" value="F:hydrolase activity, hydrolyzing O-glycosyl compounds"/>
    <property type="evidence" value="ECO:0007669"/>
    <property type="project" value="InterPro"/>
</dbReference>
<dbReference type="RefSeq" id="WP_153652681.1">
    <property type="nucleotide sequence ID" value="NZ_CP045737.1"/>
</dbReference>
<accession>A0A5Q2MIB9</accession>
<comment type="similarity">
    <text evidence="1">Belongs to the glycosyl hydrolase 16 family.</text>
</comment>
<dbReference type="GO" id="GO:0005975">
    <property type="term" value="P:carbohydrate metabolic process"/>
    <property type="evidence" value="ECO:0007669"/>
    <property type="project" value="InterPro"/>
</dbReference>
<evidence type="ECO:0000313" key="3">
    <source>
        <dbReference type="EMBL" id="QGG41413.1"/>
    </source>
</evidence>
<reference evidence="3 4" key="1">
    <citation type="submission" date="2019-11" db="EMBL/GenBank/DDBJ databases">
        <authorList>
            <person name="Li J."/>
        </authorList>
    </citation>
    <scope>NUCLEOTIDE SEQUENCE [LARGE SCALE GENOMIC DNA]</scope>
    <source>
        <strain evidence="3 4">MF47</strain>
    </source>
</reference>
<protein>
    <submittedName>
        <fullName evidence="3">Family 16 glycosylhydrolase</fullName>
    </submittedName>
</protein>
<dbReference type="PANTHER" id="PTHR10963:SF55">
    <property type="entry name" value="GLYCOSIDE HYDROLASE FAMILY 16 PROTEIN"/>
    <property type="match status" value="1"/>
</dbReference>
<proteinExistence type="inferred from homology"/>
<keyword evidence="4" id="KW-1185">Reference proteome</keyword>
<dbReference type="EMBL" id="CP045737">
    <property type="protein sequence ID" value="QGG41413.1"/>
    <property type="molecule type" value="Genomic_DNA"/>
</dbReference>
<dbReference type="SUPFAM" id="SSF49899">
    <property type="entry name" value="Concanavalin A-like lectins/glucanases"/>
    <property type="match status" value="1"/>
</dbReference>